<dbReference type="CDD" id="cd06529">
    <property type="entry name" value="S24_LexA-like"/>
    <property type="match status" value="1"/>
</dbReference>
<keyword evidence="3 7" id="KW-0378">Hydrolase</keyword>
<dbReference type="InterPro" id="IPR015927">
    <property type="entry name" value="Peptidase_S24_S26A/B/C"/>
</dbReference>
<evidence type="ECO:0000313" key="9">
    <source>
        <dbReference type="EMBL" id="MBC8208206.1"/>
    </source>
</evidence>
<dbReference type="InterPro" id="IPR006197">
    <property type="entry name" value="Peptidase_S24_LexA"/>
</dbReference>
<dbReference type="NCBIfam" id="NF007621">
    <property type="entry name" value="PRK10276.1"/>
    <property type="match status" value="1"/>
</dbReference>
<dbReference type="InterPro" id="IPR050077">
    <property type="entry name" value="LexA_repressor"/>
</dbReference>
<proteinExistence type="inferred from homology"/>
<evidence type="ECO:0000256" key="7">
    <source>
        <dbReference type="RuleBase" id="RU003991"/>
    </source>
</evidence>
<dbReference type="InterPro" id="IPR036286">
    <property type="entry name" value="LexA/Signal_pep-like_sf"/>
</dbReference>
<name>A0A8J6T962_9BACT</name>
<feature type="domain" description="Peptidase S24/S26A/S26B/S26C" evidence="8">
    <location>
        <begin position="34"/>
        <end position="145"/>
    </location>
</feature>
<accession>A0A8J6T962</accession>
<dbReference type="PANTHER" id="PTHR33516:SF2">
    <property type="entry name" value="LEXA REPRESSOR-RELATED"/>
    <property type="match status" value="1"/>
</dbReference>
<evidence type="ECO:0000256" key="4">
    <source>
        <dbReference type="ARBA" id="ARBA00022813"/>
    </source>
</evidence>
<gene>
    <name evidence="9" type="primary">umuD</name>
    <name evidence="9" type="ORF">H8E79_03430</name>
</gene>
<dbReference type="PRINTS" id="PR00726">
    <property type="entry name" value="LEXASERPTASE"/>
</dbReference>
<dbReference type="GO" id="GO:0016787">
    <property type="term" value="F:hydrolase activity"/>
    <property type="evidence" value="ECO:0007669"/>
    <property type="project" value="UniProtKB-KW"/>
</dbReference>
<keyword evidence="9" id="KW-0548">Nucleotidyltransferase</keyword>
<dbReference type="EMBL" id="JACNLK010000031">
    <property type="protein sequence ID" value="MBC8208206.1"/>
    <property type="molecule type" value="Genomic_DNA"/>
</dbReference>
<keyword evidence="4 7" id="KW-0068">Autocatalytic cleavage</keyword>
<dbReference type="GO" id="GO:0003677">
    <property type="term" value="F:DNA binding"/>
    <property type="evidence" value="ECO:0007669"/>
    <property type="project" value="InterPro"/>
</dbReference>
<dbReference type="Proteomes" id="UP000599024">
    <property type="component" value="Unassembled WGS sequence"/>
</dbReference>
<dbReference type="EC" id="2.7.7.7" evidence="9"/>
<keyword evidence="2" id="KW-0227">DNA damage</keyword>
<dbReference type="InterPro" id="IPR039418">
    <property type="entry name" value="LexA-like"/>
</dbReference>
<dbReference type="SUPFAM" id="SSF51306">
    <property type="entry name" value="LexA/Signal peptidase"/>
    <property type="match status" value="1"/>
</dbReference>
<dbReference type="GO" id="GO:0003887">
    <property type="term" value="F:DNA-directed DNA polymerase activity"/>
    <property type="evidence" value="ECO:0007669"/>
    <property type="project" value="UniProtKB-EC"/>
</dbReference>
<organism evidence="9 10">
    <name type="scientific">Candidatus Desulfatifera sulfidica</name>
    <dbReference type="NCBI Taxonomy" id="2841691"/>
    <lineage>
        <taxon>Bacteria</taxon>
        <taxon>Pseudomonadati</taxon>
        <taxon>Thermodesulfobacteriota</taxon>
        <taxon>Desulfobulbia</taxon>
        <taxon>Desulfobulbales</taxon>
        <taxon>Desulfobulbaceae</taxon>
        <taxon>Candidatus Desulfatifera</taxon>
    </lineage>
</organism>
<reference evidence="9 10" key="1">
    <citation type="submission" date="2020-08" db="EMBL/GenBank/DDBJ databases">
        <title>Bridging the membrane lipid divide: bacteria of the FCB group superphylum have the potential to synthesize archaeal ether lipids.</title>
        <authorList>
            <person name="Villanueva L."/>
            <person name="Von Meijenfeldt F.A.B."/>
            <person name="Westbye A.B."/>
            <person name="Yadav S."/>
            <person name="Hopmans E.C."/>
            <person name="Dutilh B.E."/>
            <person name="Sinninghe Damste J.S."/>
        </authorList>
    </citation>
    <scope>NUCLEOTIDE SEQUENCE [LARGE SCALE GENOMIC DNA]</scope>
    <source>
        <strain evidence="9">NIOZ-UU81</strain>
    </source>
</reference>
<evidence type="ECO:0000256" key="3">
    <source>
        <dbReference type="ARBA" id="ARBA00022801"/>
    </source>
</evidence>
<evidence type="ECO:0000313" key="10">
    <source>
        <dbReference type="Proteomes" id="UP000599024"/>
    </source>
</evidence>
<keyword evidence="6" id="KW-0742">SOS response</keyword>
<evidence type="ECO:0000259" key="8">
    <source>
        <dbReference type="Pfam" id="PF00717"/>
    </source>
</evidence>
<keyword evidence="5" id="KW-0234">DNA repair</keyword>
<evidence type="ECO:0000256" key="6">
    <source>
        <dbReference type="ARBA" id="ARBA00023236"/>
    </source>
</evidence>
<dbReference type="Gene3D" id="2.10.109.10">
    <property type="entry name" value="Umud Fragment, subunit A"/>
    <property type="match status" value="1"/>
</dbReference>
<evidence type="ECO:0000256" key="2">
    <source>
        <dbReference type="ARBA" id="ARBA00022763"/>
    </source>
</evidence>
<dbReference type="GO" id="GO:0006281">
    <property type="term" value="P:DNA repair"/>
    <property type="evidence" value="ECO:0007669"/>
    <property type="project" value="UniProtKB-KW"/>
</dbReference>
<dbReference type="PANTHER" id="PTHR33516">
    <property type="entry name" value="LEXA REPRESSOR"/>
    <property type="match status" value="1"/>
</dbReference>
<evidence type="ECO:0000256" key="1">
    <source>
        <dbReference type="ARBA" id="ARBA00007484"/>
    </source>
</evidence>
<dbReference type="AlphaFoldDB" id="A0A8J6T962"/>
<comment type="caution">
    <text evidence="9">The sequence shown here is derived from an EMBL/GenBank/DDBJ whole genome shotgun (WGS) entry which is preliminary data.</text>
</comment>
<sequence length="152" mass="16579">MLDMVQAWKSDGSIEGVYCFNPGEKVLRPLFACGVSAGFPSPADDYIERQLDLNELLIRNPPATFFVRVTGDSMTGAGINHDDLLVVDRSLEPASGRIIIAVLNGELTVKRFVLGDGICRLLAENPDYPPQEITADTTFEVWGVVTSVIHSL</sequence>
<protein>
    <submittedName>
        <fullName evidence="9">Translesion error-prone DNA polymerase V autoproteolytic subunit</fullName>
        <ecNumber evidence="9">2.7.7.7</ecNumber>
    </submittedName>
</protein>
<comment type="similarity">
    <text evidence="1 7">Belongs to the peptidase S24 family.</text>
</comment>
<dbReference type="Pfam" id="PF00717">
    <property type="entry name" value="Peptidase_S24"/>
    <property type="match status" value="1"/>
</dbReference>
<dbReference type="GO" id="GO:0009432">
    <property type="term" value="P:SOS response"/>
    <property type="evidence" value="ECO:0007669"/>
    <property type="project" value="UniProtKB-KW"/>
</dbReference>
<evidence type="ECO:0000256" key="5">
    <source>
        <dbReference type="ARBA" id="ARBA00023204"/>
    </source>
</evidence>
<keyword evidence="9" id="KW-0808">Transferase</keyword>
<dbReference type="GO" id="GO:0006355">
    <property type="term" value="P:regulation of DNA-templated transcription"/>
    <property type="evidence" value="ECO:0007669"/>
    <property type="project" value="InterPro"/>
</dbReference>